<evidence type="ECO:0000256" key="1">
    <source>
        <dbReference type="ARBA" id="ARBA00009458"/>
    </source>
</evidence>
<dbReference type="InterPro" id="IPR026298">
    <property type="entry name" value="Bcl-2_fam"/>
</dbReference>
<reference evidence="4 5" key="1">
    <citation type="journal article" date="2015" name="Parasit. Vectors">
        <title>Draft genome of the scabies mite.</title>
        <authorList>
            <person name="Rider S.D.Jr."/>
            <person name="Morgan M.S."/>
            <person name="Arlian L.G."/>
        </authorList>
    </citation>
    <scope>NUCLEOTIDE SEQUENCE [LARGE SCALE GENOMIC DNA]</scope>
    <source>
        <strain evidence="4">Arlian Lab</strain>
    </source>
</reference>
<keyword evidence="2" id="KW-0053">Apoptosis</keyword>
<dbReference type="Proteomes" id="UP000616769">
    <property type="component" value="Unassembled WGS sequence"/>
</dbReference>
<dbReference type="InterPro" id="IPR046371">
    <property type="entry name" value="Bcl-2_BH1-3"/>
</dbReference>
<dbReference type="InterPro" id="IPR002475">
    <property type="entry name" value="Bcl2-like"/>
</dbReference>
<name>A0A132AFE6_SARSC</name>
<dbReference type="GO" id="GO:0097192">
    <property type="term" value="P:extrinsic apoptotic signaling pathway in absence of ligand"/>
    <property type="evidence" value="ECO:0007669"/>
    <property type="project" value="TreeGrafter"/>
</dbReference>
<dbReference type="PANTHER" id="PTHR11256:SF21">
    <property type="entry name" value="BCL-2 BCL-2 HOMOLOGY REGION 1-3 DOMAIN-CONTAINING PROTEIN"/>
    <property type="match status" value="1"/>
</dbReference>
<dbReference type="PRINTS" id="PR01862">
    <property type="entry name" value="BCL2FAMILY"/>
</dbReference>
<dbReference type="GO" id="GO:0008630">
    <property type="term" value="P:intrinsic apoptotic signaling pathway in response to DNA damage"/>
    <property type="evidence" value="ECO:0007669"/>
    <property type="project" value="TreeGrafter"/>
</dbReference>
<dbReference type="GO" id="GO:0051400">
    <property type="term" value="F:BH domain binding"/>
    <property type="evidence" value="ECO:0007669"/>
    <property type="project" value="TreeGrafter"/>
</dbReference>
<dbReference type="GO" id="GO:0001836">
    <property type="term" value="P:release of cytochrome c from mitochondria"/>
    <property type="evidence" value="ECO:0007669"/>
    <property type="project" value="TreeGrafter"/>
</dbReference>
<evidence type="ECO:0000259" key="3">
    <source>
        <dbReference type="SMART" id="SM00337"/>
    </source>
</evidence>
<dbReference type="GO" id="GO:0042981">
    <property type="term" value="P:regulation of apoptotic process"/>
    <property type="evidence" value="ECO:0007669"/>
    <property type="project" value="InterPro"/>
</dbReference>
<evidence type="ECO:0000256" key="2">
    <source>
        <dbReference type="ARBA" id="ARBA00022703"/>
    </source>
</evidence>
<feature type="domain" description="Bcl-2 Bcl-2 homology region 1-3" evidence="3">
    <location>
        <begin position="64"/>
        <end position="161"/>
    </location>
</feature>
<dbReference type="VEuPathDB" id="VectorBase:SSCA002936"/>
<dbReference type="PROSITE" id="PS50062">
    <property type="entry name" value="BCL2_FAMILY"/>
    <property type="match status" value="1"/>
</dbReference>
<dbReference type="Pfam" id="PF00452">
    <property type="entry name" value="Bcl-2"/>
    <property type="match status" value="1"/>
</dbReference>
<evidence type="ECO:0000313" key="4">
    <source>
        <dbReference type="EMBL" id="KPM09285.1"/>
    </source>
</evidence>
<dbReference type="PANTHER" id="PTHR11256">
    <property type="entry name" value="BCL-2 RELATED"/>
    <property type="match status" value="1"/>
</dbReference>
<protein>
    <submittedName>
        <fullName evidence="4">Apoptosis regulator BAX-like protein</fullName>
    </submittedName>
</protein>
<proteinExistence type="inferred from homology"/>
<comment type="similarity">
    <text evidence="1">Belongs to the Bcl-2 family.</text>
</comment>
<gene>
    <name evidence="4" type="ORF">QR98_0078190</name>
</gene>
<organism evidence="4 5">
    <name type="scientific">Sarcoptes scabiei</name>
    <name type="common">Itch mite</name>
    <name type="synonym">Acarus scabiei</name>
    <dbReference type="NCBI Taxonomy" id="52283"/>
    <lineage>
        <taxon>Eukaryota</taxon>
        <taxon>Metazoa</taxon>
        <taxon>Ecdysozoa</taxon>
        <taxon>Arthropoda</taxon>
        <taxon>Chelicerata</taxon>
        <taxon>Arachnida</taxon>
        <taxon>Acari</taxon>
        <taxon>Acariformes</taxon>
        <taxon>Sarcoptiformes</taxon>
        <taxon>Astigmata</taxon>
        <taxon>Psoroptidia</taxon>
        <taxon>Sarcoptoidea</taxon>
        <taxon>Sarcoptidae</taxon>
        <taxon>Sarcoptinae</taxon>
        <taxon>Sarcoptes</taxon>
    </lineage>
</organism>
<dbReference type="SUPFAM" id="SSF56854">
    <property type="entry name" value="Bcl-2 inhibitors of programmed cell death"/>
    <property type="match status" value="1"/>
</dbReference>
<dbReference type="Gene3D" id="1.10.437.10">
    <property type="entry name" value="Blc2-like"/>
    <property type="match status" value="1"/>
</dbReference>
<accession>A0A132AFE6</accession>
<dbReference type="SMART" id="SM00337">
    <property type="entry name" value="BCL"/>
    <property type="match status" value="1"/>
</dbReference>
<comment type="caution">
    <text evidence="4">The sequence shown here is derived from an EMBL/GenBank/DDBJ whole genome shotgun (WGS) entry which is preliminary data.</text>
</comment>
<evidence type="ECO:0000313" key="5">
    <source>
        <dbReference type="Proteomes" id="UP000616769"/>
    </source>
</evidence>
<sequence length="212" mass="24777">MPEVGVLEPQDEVRIYTNWLFAELTREQFIQSGIDEATINENEELSFLNVEVNSKLMKRIAKDLQVISDDFAKSSERFRVLEKAQQVNFDNVNYEDFRGFLNELFRDGITREKIVVLFYFCSDVVVRAYSSPFKELRRLFEWFLTYIIDRIGTWVLNHGGWSIVLGTYMVPAFTQSIFYWLGSAALVMFIIFIANKSSLSRFYSGDFKLSVT</sequence>
<dbReference type="GO" id="GO:0005741">
    <property type="term" value="C:mitochondrial outer membrane"/>
    <property type="evidence" value="ECO:0007669"/>
    <property type="project" value="TreeGrafter"/>
</dbReference>
<dbReference type="InterPro" id="IPR036834">
    <property type="entry name" value="Bcl-2-like_sf"/>
</dbReference>
<dbReference type="EMBL" id="JXLN01013336">
    <property type="protein sequence ID" value="KPM09285.1"/>
    <property type="molecule type" value="Genomic_DNA"/>
</dbReference>
<dbReference type="AlphaFoldDB" id="A0A132AFE6"/>